<comment type="similarity">
    <text evidence="2">Belongs to the MTB12 family.</text>
</comment>
<keyword evidence="5" id="KW-1185">Reference proteome</keyword>
<reference evidence="4 5" key="1">
    <citation type="submission" date="2020-08" db="EMBL/GenBank/DDBJ databases">
        <title>Genome Sequencing of Nocardia wallacei strain FMUON74 and assembly.</title>
        <authorList>
            <person name="Toyokawa M."/>
            <person name="Uesaka K."/>
        </authorList>
    </citation>
    <scope>NUCLEOTIDE SEQUENCE [LARGE SCALE GENOMIC DNA]</scope>
    <source>
        <strain evidence="4 5">FMUON74</strain>
    </source>
</reference>
<dbReference type="AlphaFoldDB" id="A0A7G1KGJ0"/>
<dbReference type="KEGG" id="nwl:NWFMUON74_14580"/>
<dbReference type="EMBL" id="AP023396">
    <property type="protein sequence ID" value="BCK53686.1"/>
    <property type="molecule type" value="Genomic_DNA"/>
</dbReference>
<evidence type="ECO:0000256" key="2">
    <source>
        <dbReference type="ARBA" id="ARBA00093774"/>
    </source>
</evidence>
<organism evidence="4 5">
    <name type="scientific">Nocardia wallacei</name>
    <dbReference type="NCBI Taxonomy" id="480035"/>
    <lineage>
        <taxon>Bacteria</taxon>
        <taxon>Bacillati</taxon>
        <taxon>Actinomycetota</taxon>
        <taxon>Actinomycetes</taxon>
        <taxon>Mycobacteriales</taxon>
        <taxon>Nocardiaceae</taxon>
        <taxon>Nocardia</taxon>
    </lineage>
</organism>
<evidence type="ECO:0000313" key="5">
    <source>
        <dbReference type="Proteomes" id="UP000516173"/>
    </source>
</evidence>
<dbReference type="Pfam" id="PF26580">
    <property type="entry name" value="Mtb12_C"/>
    <property type="match status" value="1"/>
</dbReference>
<protein>
    <recommendedName>
        <fullName evidence="3">Low molecular weight antigen MTB12-like C-terminal domain-containing protein</fullName>
    </recommendedName>
</protein>
<dbReference type="GeneID" id="80346049"/>
<evidence type="ECO:0000259" key="3">
    <source>
        <dbReference type="Pfam" id="PF26580"/>
    </source>
</evidence>
<sequence length="160" mass="16637">MKTLNIVAGVVSTIATVAAVTTGVSVVNAPVAAAAPGEFLITKEVPTLDDLDAQVAFLIEQPASDEAKAANMEGGMRAVVVARTLYNIGMYRAPRGSNEITGPETHAGNVHTAMLRSKSAGQPDLVARVVWKRIDGVWKLSNSSVCEGVKAVGLAMACDF</sequence>
<keyword evidence="1" id="KW-0732">Signal</keyword>
<accession>A0A7G1KGJ0</accession>
<gene>
    <name evidence="4" type="ORF">NWFMUON74_14580</name>
</gene>
<dbReference type="Proteomes" id="UP000516173">
    <property type="component" value="Chromosome"/>
</dbReference>
<dbReference type="InterPro" id="IPR058644">
    <property type="entry name" value="Mtb12-like_C"/>
</dbReference>
<evidence type="ECO:0000313" key="4">
    <source>
        <dbReference type="EMBL" id="BCK53686.1"/>
    </source>
</evidence>
<name>A0A7G1KGJ0_9NOCA</name>
<feature type="domain" description="Low molecular weight antigen MTB12-like C-terminal" evidence="3">
    <location>
        <begin position="45"/>
        <end position="154"/>
    </location>
</feature>
<proteinExistence type="inferred from homology"/>
<evidence type="ECO:0000256" key="1">
    <source>
        <dbReference type="ARBA" id="ARBA00022729"/>
    </source>
</evidence>
<dbReference type="RefSeq" id="WP_187687177.1">
    <property type="nucleotide sequence ID" value="NZ_AP023396.1"/>
</dbReference>